<dbReference type="Gene3D" id="3.40.80.10">
    <property type="entry name" value="Peptidoglycan recognition protein-like"/>
    <property type="match status" value="1"/>
</dbReference>
<gene>
    <name evidence="2" type="ORF">G5C66_22950</name>
</gene>
<sequence length="360" mass="39675">MSNDGTSPLATPASKQWNDVDRPVDWQLRVYGLVVHTTGSGLPESARKKGISHTERAVDHYSQSHGCHYVNGWGGSEGGELLQMANESEQAIGVGMSNKDDPSKDQKLSVERGNWEGDLPAVLVDHWHARWPGKDNPMQLLPGTKTANSCYVHVECVPCVYHYDGPLTTDATPLRPGLRFTQAQHDTVAALAVDIAERNGWPTDQQWWRTPRLLGHEDLTPIARCDPKGGWDPGGLRDQPYFDWDYVYARIEELVSGGGTLPEPEDPMPLEEPSSVFAVLGDSADHFLSLVSDGDDVGAVMIAYDAGVQESKELTNLLFFARHPEMNGRRIESHETELADEWLSLRDDIVDPQLAAMSGG</sequence>
<evidence type="ECO:0000313" key="3">
    <source>
        <dbReference type="Proteomes" id="UP000483261"/>
    </source>
</evidence>
<dbReference type="GO" id="GO:0008745">
    <property type="term" value="F:N-acetylmuramoyl-L-alanine amidase activity"/>
    <property type="evidence" value="ECO:0007669"/>
    <property type="project" value="InterPro"/>
</dbReference>
<feature type="domain" description="N-acetylmuramoyl-L-alanine amidase" evidence="1">
    <location>
        <begin position="29"/>
        <end position="234"/>
    </location>
</feature>
<dbReference type="InterPro" id="IPR002502">
    <property type="entry name" value="Amidase_domain"/>
</dbReference>
<dbReference type="InterPro" id="IPR036505">
    <property type="entry name" value="Amidase/PGRP_sf"/>
</dbReference>
<dbReference type="Proteomes" id="UP000483261">
    <property type="component" value="Unassembled WGS sequence"/>
</dbReference>
<dbReference type="AlphaFoldDB" id="A0A6M1RAG7"/>
<keyword evidence="3" id="KW-1185">Reference proteome</keyword>
<reference evidence="2 3" key="1">
    <citation type="submission" date="2020-02" db="EMBL/GenBank/DDBJ databases">
        <title>Whole-genome analyses of novel actinobacteria.</title>
        <authorList>
            <person name="Sahin N."/>
        </authorList>
    </citation>
    <scope>NUCLEOTIDE SEQUENCE [LARGE SCALE GENOMIC DNA]</scope>
    <source>
        <strain evidence="2 3">KC13</strain>
    </source>
</reference>
<protein>
    <recommendedName>
        <fullName evidence="1">N-acetylmuramoyl-L-alanine amidase domain-containing protein</fullName>
    </recommendedName>
</protein>
<dbReference type="RefSeq" id="WP_165113485.1">
    <property type="nucleotide sequence ID" value="NZ_JAALAA010000026.1"/>
</dbReference>
<proteinExistence type="predicted"/>
<evidence type="ECO:0000313" key="2">
    <source>
        <dbReference type="EMBL" id="NGN95581.1"/>
    </source>
</evidence>
<comment type="caution">
    <text evidence="2">The sequence shown here is derived from an EMBL/GenBank/DDBJ whole genome shotgun (WGS) entry which is preliminary data.</text>
</comment>
<accession>A0A6M1RAG7</accession>
<dbReference type="SUPFAM" id="SSF55846">
    <property type="entry name" value="N-acetylmuramoyl-L-alanine amidase-like"/>
    <property type="match status" value="1"/>
</dbReference>
<organism evidence="2 3">
    <name type="scientific">Nocardioides turkmenicus</name>
    <dbReference type="NCBI Taxonomy" id="2711220"/>
    <lineage>
        <taxon>Bacteria</taxon>
        <taxon>Bacillati</taxon>
        <taxon>Actinomycetota</taxon>
        <taxon>Actinomycetes</taxon>
        <taxon>Propionibacteriales</taxon>
        <taxon>Nocardioidaceae</taxon>
        <taxon>Nocardioides</taxon>
    </lineage>
</organism>
<evidence type="ECO:0000259" key="1">
    <source>
        <dbReference type="Pfam" id="PF01510"/>
    </source>
</evidence>
<name>A0A6M1RAG7_9ACTN</name>
<dbReference type="GO" id="GO:0009253">
    <property type="term" value="P:peptidoglycan catabolic process"/>
    <property type="evidence" value="ECO:0007669"/>
    <property type="project" value="InterPro"/>
</dbReference>
<dbReference type="Pfam" id="PF01510">
    <property type="entry name" value="Amidase_2"/>
    <property type="match status" value="1"/>
</dbReference>
<dbReference type="EMBL" id="JAALAA010000026">
    <property type="protein sequence ID" value="NGN95581.1"/>
    <property type="molecule type" value="Genomic_DNA"/>
</dbReference>